<dbReference type="EMBL" id="JABSTQ010001625">
    <property type="protein sequence ID" value="KAG0444697.1"/>
    <property type="molecule type" value="Genomic_DNA"/>
</dbReference>
<accession>A0AC60QZR5</accession>
<sequence length="206" mass="22687">MGFEKSKFGGGGILLTSALPQLCSSRDNLRHDCAGYHVLSAGCSPTLARYFSDNQPMFKENQPQPDKLGKLVLESESTVYEFHVVADRPDWVFATNGFYVPETPTLSEGGHVKFRATEFEAGKECYFTMSKSAGDKANEVKCVLPKPTAGGKKEEIFTVVTMYENHVAVQTDTGLKKAIKHSFKTSALFGVFDMTLVDISFKTGLY</sequence>
<keyword evidence="2" id="KW-1185">Reference proteome</keyword>
<proteinExistence type="predicted"/>
<reference evidence="1 2" key="1">
    <citation type="journal article" date="2020" name="Cell">
        <title>Large-Scale Comparative Analyses of Tick Genomes Elucidate Their Genetic Diversity and Vector Capacities.</title>
        <authorList>
            <consortium name="Tick Genome and Microbiome Consortium (TIGMIC)"/>
            <person name="Jia N."/>
            <person name="Wang J."/>
            <person name="Shi W."/>
            <person name="Du L."/>
            <person name="Sun Y."/>
            <person name="Zhan W."/>
            <person name="Jiang J.F."/>
            <person name="Wang Q."/>
            <person name="Zhang B."/>
            <person name="Ji P."/>
            <person name="Bell-Sakyi L."/>
            <person name="Cui X.M."/>
            <person name="Yuan T.T."/>
            <person name="Jiang B.G."/>
            <person name="Yang W.F."/>
            <person name="Lam T.T."/>
            <person name="Chang Q.C."/>
            <person name="Ding S.J."/>
            <person name="Wang X.J."/>
            <person name="Zhu J.G."/>
            <person name="Ruan X.D."/>
            <person name="Zhao L."/>
            <person name="Wei J.T."/>
            <person name="Ye R.Z."/>
            <person name="Que T.C."/>
            <person name="Du C.H."/>
            <person name="Zhou Y.H."/>
            <person name="Cheng J.X."/>
            <person name="Dai P.F."/>
            <person name="Guo W.B."/>
            <person name="Han X.H."/>
            <person name="Huang E.J."/>
            <person name="Li L.F."/>
            <person name="Wei W."/>
            <person name="Gao Y.C."/>
            <person name="Liu J.Z."/>
            <person name="Shao H.Z."/>
            <person name="Wang X."/>
            <person name="Wang C.C."/>
            <person name="Yang T.C."/>
            <person name="Huo Q.B."/>
            <person name="Li W."/>
            <person name="Chen H.Y."/>
            <person name="Chen S.E."/>
            <person name="Zhou L.G."/>
            <person name="Ni X.B."/>
            <person name="Tian J.H."/>
            <person name="Sheng Y."/>
            <person name="Liu T."/>
            <person name="Pan Y.S."/>
            <person name="Xia L.Y."/>
            <person name="Li J."/>
            <person name="Zhao F."/>
            <person name="Cao W.C."/>
        </authorList>
    </citation>
    <scope>NUCLEOTIDE SEQUENCE [LARGE SCALE GENOMIC DNA]</scope>
    <source>
        <strain evidence="1">Iper-2018</strain>
    </source>
</reference>
<organism evidence="1 2">
    <name type="scientific">Ixodes persulcatus</name>
    <name type="common">Taiga tick</name>
    <dbReference type="NCBI Taxonomy" id="34615"/>
    <lineage>
        <taxon>Eukaryota</taxon>
        <taxon>Metazoa</taxon>
        <taxon>Ecdysozoa</taxon>
        <taxon>Arthropoda</taxon>
        <taxon>Chelicerata</taxon>
        <taxon>Arachnida</taxon>
        <taxon>Acari</taxon>
        <taxon>Parasitiformes</taxon>
        <taxon>Ixodida</taxon>
        <taxon>Ixodoidea</taxon>
        <taxon>Ixodidae</taxon>
        <taxon>Ixodinae</taxon>
        <taxon>Ixodes</taxon>
    </lineage>
</organism>
<comment type="caution">
    <text evidence="1">The sequence shown here is derived from an EMBL/GenBank/DDBJ whole genome shotgun (WGS) entry which is preliminary data.</text>
</comment>
<gene>
    <name evidence="1" type="ORF">HPB47_013495</name>
</gene>
<evidence type="ECO:0000313" key="1">
    <source>
        <dbReference type="EMBL" id="KAG0444697.1"/>
    </source>
</evidence>
<evidence type="ECO:0000313" key="2">
    <source>
        <dbReference type="Proteomes" id="UP000805193"/>
    </source>
</evidence>
<protein>
    <submittedName>
        <fullName evidence="1">Uncharacterized protein</fullName>
    </submittedName>
</protein>
<dbReference type="Proteomes" id="UP000805193">
    <property type="component" value="Unassembled WGS sequence"/>
</dbReference>
<name>A0AC60QZR5_IXOPE</name>